<accession>A0A3B0YVK4</accession>
<gene>
    <name evidence="1" type="ORF">MNBD_GAMMA12-1193</name>
</gene>
<name>A0A3B0YVK4_9ZZZZ</name>
<proteinExistence type="predicted"/>
<evidence type="ECO:0000313" key="1">
    <source>
        <dbReference type="EMBL" id="VAW78279.1"/>
    </source>
</evidence>
<reference evidence="1" key="1">
    <citation type="submission" date="2018-06" db="EMBL/GenBank/DDBJ databases">
        <authorList>
            <person name="Zhirakovskaya E."/>
        </authorList>
    </citation>
    <scope>NUCLEOTIDE SEQUENCE</scope>
</reference>
<protein>
    <submittedName>
        <fullName evidence="1">Uncharacterized protein</fullName>
    </submittedName>
</protein>
<dbReference type="EMBL" id="UOFL01000146">
    <property type="protein sequence ID" value="VAW78279.1"/>
    <property type="molecule type" value="Genomic_DNA"/>
</dbReference>
<dbReference type="Pfam" id="PF11249">
    <property type="entry name" value="DUF3047"/>
    <property type="match status" value="1"/>
</dbReference>
<dbReference type="AlphaFoldDB" id="A0A3B0YVK4"/>
<dbReference type="InterPro" id="IPR021409">
    <property type="entry name" value="DUF3047"/>
</dbReference>
<sequence length="216" mass="23891">MIVFTPRVLLIVFSLVIASPGFGLDILFEKDKFKPIKFGSVTPTEYQFSKNQLKAVVNGSASALILPFAKPLLIKKISFKWKAKGKLKLGTAQLEASKQGDDNYYRLGLMVSGKAPFVPFFAPAWVKLTRQHLKQPSNGMQVYFVNAQHAPGKTWLSPYSSSIKNFSVAGVKVDDGYQEVTINLKQAVSTAGLWLASDGDDTQSNFVVWVKDLKIE</sequence>
<organism evidence="1">
    <name type="scientific">hydrothermal vent metagenome</name>
    <dbReference type="NCBI Taxonomy" id="652676"/>
    <lineage>
        <taxon>unclassified sequences</taxon>
        <taxon>metagenomes</taxon>
        <taxon>ecological metagenomes</taxon>
    </lineage>
</organism>